<name>A0A1Y1Z718_9FUNG</name>
<sequence length="151" mass="17797">MNEYSKEKFLQKLRTLTDTQQSVSMLSRWLLTCRENHSEIVEIWWAEVQKAHVSKKMALLNLCNDISQISRRKNDEYIKDFIPILPEAISHVYRHANSSIQRKILRLLSIWEERQVFPKHVLANIHAIIKSKRSVSSSSSRLPKKVYVLII</sequence>
<evidence type="ECO:0000313" key="2">
    <source>
        <dbReference type="EMBL" id="ORY06051.1"/>
    </source>
</evidence>
<dbReference type="SUPFAM" id="SSF48464">
    <property type="entry name" value="ENTH/VHS domain"/>
    <property type="match status" value="1"/>
</dbReference>
<protein>
    <submittedName>
        <fullName evidence="2">DUF618-domain-containing protein</fullName>
    </submittedName>
</protein>
<dbReference type="PANTHER" id="PTHR12460">
    <property type="entry name" value="CYCLIN-DEPENDENT KINASE INHIBITOR-RELATED PROTEIN"/>
    <property type="match status" value="1"/>
</dbReference>
<dbReference type="AlphaFoldDB" id="A0A1Y1Z718"/>
<dbReference type="Proteomes" id="UP000193920">
    <property type="component" value="Unassembled WGS sequence"/>
</dbReference>
<comment type="caution">
    <text evidence="2">The sequence shown here is derived from an EMBL/GenBank/DDBJ whole genome shotgun (WGS) entry which is preliminary data.</text>
</comment>
<organism evidence="2 3">
    <name type="scientific">Neocallimastix californiae</name>
    <dbReference type="NCBI Taxonomy" id="1754190"/>
    <lineage>
        <taxon>Eukaryota</taxon>
        <taxon>Fungi</taxon>
        <taxon>Fungi incertae sedis</taxon>
        <taxon>Chytridiomycota</taxon>
        <taxon>Chytridiomycota incertae sedis</taxon>
        <taxon>Neocallimastigomycetes</taxon>
        <taxon>Neocallimastigales</taxon>
        <taxon>Neocallimastigaceae</taxon>
        <taxon>Neocallimastix</taxon>
    </lineage>
</organism>
<proteinExistence type="predicted"/>
<dbReference type="GO" id="GO:0031124">
    <property type="term" value="P:mRNA 3'-end processing"/>
    <property type="evidence" value="ECO:0007669"/>
    <property type="project" value="TreeGrafter"/>
</dbReference>
<dbReference type="PROSITE" id="PS51391">
    <property type="entry name" value="CID"/>
    <property type="match status" value="1"/>
</dbReference>
<dbReference type="InterPro" id="IPR006569">
    <property type="entry name" value="CID_dom"/>
</dbReference>
<dbReference type="PANTHER" id="PTHR12460:SF0">
    <property type="entry name" value="CID DOMAIN-CONTAINING PROTEIN-RELATED"/>
    <property type="match status" value="1"/>
</dbReference>
<gene>
    <name evidence="2" type="ORF">LY90DRAFT_210214</name>
</gene>
<evidence type="ECO:0000259" key="1">
    <source>
        <dbReference type="PROSITE" id="PS51391"/>
    </source>
</evidence>
<reference evidence="2 3" key="1">
    <citation type="submission" date="2016-08" db="EMBL/GenBank/DDBJ databases">
        <title>A Parts List for Fungal Cellulosomes Revealed by Comparative Genomics.</title>
        <authorList>
            <consortium name="DOE Joint Genome Institute"/>
            <person name="Haitjema C.H."/>
            <person name="Gilmore S.P."/>
            <person name="Henske J.K."/>
            <person name="Solomon K.V."/>
            <person name="De Groot R."/>
            <person name="Kuo A."/>
            <person name="Mondo S.J."/>
            <person name="Salamov A.A."/>
            <person name="Labutti K."/>
            <person name="Zhao Z."/>
            <person name="Chiniquy J."/>
            <person name="Barry K."/>
            <person name="Brewer H.M."/>
            <person name="Purvine S.O."/>
            <person name="Wright A.T."/>
            <person name="Boxma B."/>
            <person name="Van Alen T."/>
            <person name="Hackstein J.H."/>
            <person name="Baker S.E."/>
            <person name="Grigoriev I.V."/>
            <person name="O'Malley M.A."/>
        </authorList>
    </citation>
    <scope>NUCLEOTIDE SEQUENCE [LARGE SCALE GENOMIC DNA]</scope>
    <source>
        <strain evidence="2 3">G1</strain>
    </source>
</reference>
<accession>A0A1Y1Z718</accession>
<dbReference type="SMART" id="SM00582">
    <property type="entry name" value="RPR"/>
    <property type="match status" value="1"/>
</dbReference>
<dbReference type="CDD" id="cd16981">
    <property type="entry name" value="CID_RPRD_like"/>
    <property type="match status" value="1"/>
</dbReference>
<dbReference type="STRING" id="1754190.A0A1Y1Z718"/>
<dbReference type="Gene3D" id="1.25.40.90">
    <property type="match status" value="1"/>
</dbReference>
<feature type="domain" description="CID" evidence="1">
    <location>
        <begin position="1"/>
        <end position="133"/>
    </location>
</feature>
<evidence type="ECO:0000313" key="3">
    <source>
        <dbReference type="Proteomes" id="UP000193920"/>
    </source>
</evidence>
<dbReference type="Pfam" id="PF04818">
    <property type="entry name" value="CID"/>
    <property type="match status" value="1"/>
</dbReference>
<dbReference type="InterPro" id="IPR008942">
    <property type="entry name" value="ENTH_VHS"/>
</dbReference>
<dbReference type="GO" id="GO:0000993">
    <property type="term" value="F:RNA polymerase II complex binding"/>
    <property type="evidence" value="ECO:0007669"/>
    <property type="project" value="TreeGrafter"/>
</dbReference>
<dbReference type="OrthoDB" id="10069473at2759"/>
<keyword evidence="3" id="KW-1185">Reference proteome</keyword>
<dbReference type="EMBL" id="MCOG01000442">
    <property type="protein sequence ID" value="ORY06051.1"/>
    <property type="molecule type" value="Genomic_DNA"/>
</dbReference>